<evidence type="ECO:0000313" key="1">
    <source>
        <dbReference type="EMBL" id="KAL2802447.1"/>
    </source>
</evidence>
<proteinExistence type="predicted"/>
<dbReference type="EMBL" id="JBFXLT010000182">
    <property type="protein sequence ID" value="KAL2802447.1"/>
    <property type="molecule type" value="Genomic_DNA"/>
</dbReference>
<reference evidence="1 2" key="1">
    <citation type="submission" date="2024-07" db="EMBL/GenBank/DDBJ databases">
        <title>Section-level genome sequencing and comparative genomics of Aspergillus sections Usti and Cavernicolus.</title>
        <authorList>
            <consortium name="Lawrence Berkeley National Laboratory"/>
            <person name="Nybo J.L."/>
            <person name="Vesth T.C."/>
            <person name="Theobald S."/>
            <person name="Frisvad J.C."/>
            <person name="Larsen T.O."/>
            <person name="Kjaerboelling I."/>
            <person name="Rothschild-Mancinelli K."/>
            <person name="Lyhne E.K."/>
            <person name="Kogle M.E."/>
            <person name="Barry K."/>
            <person name="Clum A."/>
            <person name="Na H."/>
            <person name="Ledsgaard L."/>
            <person name="Lin J."/>
            <person name="Lipzen A."/>
            <person name="Kuo A."/>
            <person name="Riley R."/>
            <person name="Mondo S."/>
            <person name="Labutti K."/>
            <person name="Haridas S."/>
            <person name="Pangalinan J."/>
            <person name="Salamov A.A."/>
            <person name="Simmons B.A."/>
            <person name="Magnuson J.K."/>
            <person name="Chen J."/>
            <person name="Drula E."/>
            <person name="Henrissat B."/>
            <person name="Wiebenga A."/>
            <person name="Lubbers R.J."/>
            <person name="Gomes A.C."/>
            <person name="Makela M.R."/>
            <person name="Stajich J."/>
            <person name="Grigoriev I.V."/>
            <person name="Mortensen U.H."/>
            <person name="De Vries R.P."/>
            <person name="Baker S.E."/>
            <person name="Andersen M.R."/>
        </authorList>
    </citation>
    <scope>NUCLEOTIDE SEQUENCE [LARGE SCALE GENOMIC DNA]</scope>
    <source>
        <strain evidence="1 2">CBS 588.65</strain>
    </source>
</reference>
<gene>
    <name evidence="1" type="ORF">BJX63DRAFT_415068</name>
</gene>
<comment type="caution">
    <text evidence="1">The sequence shown here is derived from an EMBL/GenBank/DDBJ whole genome shotgun (WGS) entry which is preliminary data.</text>
</comment>
<protein>
    <submittedName>
        <fullName evidence="1">Uncharacterized protein</fullName>
    </submittedName>
</protein>
<keyword evidence="2" id="KW-1185">Reference proteome</keyword>
<organism evidence="1 2">
    <name type="scientific">Aspergillus granulosus</name>
    <dbReference type="NCBI Taxonomy" id="176169"/>
    <lineage>
        <taxon>Eukaryota</taxon>
        <taxon>Fungi</taxon>
        <taxon>Dikarya</taxon>
        <taxon>Ascomycota</taxon>
        <taxon>Pezizomycotina</taxon>
        <taxon>Eurotiomycetes</taxon>
        <taxon>Eurotiomycetidae</taxon>
        <taxon>Eurotiales</taxon>
        <taxon>Aspergillaceae</taxon>
        <taxon>Aspergillus</taxon>
        <taxon>Aspergillus subgen. Nidulantes</taxon>
    </lineage>
</organism>
<sequence>MLACLSPPISQGVIDVFANVGQYSRVIQHYATDACGPAILDLLGDSRNLVHHRLFSLPNGNDDLKLVVDSCGYATEDIQLTREIYLLTRLSVILYAVHVSFPTPRSTRLREQLLTALSPMFHKLVGRAPGPLILWCLVIVVLSSGDTAPSQLLGYVVRLCVKLKVDSKEKLVRLLCSFAWVECAVPDTAPFWILAGNIFVQAARATLALRKIDDD</sequence>
<evidence type="ECO:0000313" key="2">
    <source>
        <dbReference type="Proteomes" id="UP001610334"/>
    </source>
</evidence>
<accession>A0ABR4GTR8</accession>
<name>A0ABR4GTR8_9EURO</name>
<dbReference type="Proteomes" id="UP001610334">
    <property type="component" value="Unassembled WGS sequence"/>
</dbReference>